<keyword evidence="3" id="KW-1185">Reference proteome</keyword>
<evidence type="ECO:0000256" key="1">
    <source>
        <dbReference type="SAM" id="MobiDB-lite"/>
    </source>
</evidence>
<accession>A0ABD1HNT0</accession>
<comment type="caution">
    <text evidence="2">The sequence shown here is derived from an EMBL/GenBank/DDBJ whole genome shotgun (WGS) entry which is preliminary data.</text>
</comment>
<proteinExistence type="predicted"/>
<evidence type="ECO:0000313" key="3">
    <source>
        <dbReference type="Proteomes" id="UP001567538"/>
    </source>
</evidence>
<sequence length="75" mass="8790">MEWCVSRFDEVEVESNWSVLSIRWPHAPSMAPREFTVPHPIPKQPRPPRHRTTNSARGTPPRRTPVDFFNPKCLK</sequence>
<dbReference type="Proteomes" id="UP001567538">
    <property type="component" value="Unassembled WGS sequence"/>
</dbReference>
<organism evidence="2 3">
    <name type="scientific">Salvia divinorum</name>
    <name type="common">Maria pastora</name>
    <name type="synonym">Diviner's sage</name>
    <dbReference type="NCBI Taxonomy" id="28513"/>
    <lineage>
        <taxon>Eukaryota</taxon>
        <taxon>Viridiplantae</taxon>
        <taxon>Streptophyta</taxon>
        <taxon>Embryophyta</taxon>
        <taxon>Tracheophyta</taxon>
        <taxon>Spermatophyta</taxon>
        <taxon>Magnoliopsida</taxon>
        <taxon>eudicotyledons</taxon>
        <taxon>Gunneridae</taxon>
        <taxon>Pentapetalae</taxon>
        <taxon>asterids</taxon>
        <taxon>lamiids</taxon>
        <taxon>Lamiales</taxon>
        <taxon>Lamiaceae</taxon>
        <taxon>Nepetoideae</taxon>
        <taxon>Mentheae</taxon>
        <taxon>Salviinae</taxon>
        <taxon>Salvia</taxon>
        <taxon>Salvia subgen. Calosphace</taxon>
    </lineage>
</organism>
<gene>
    <name evidence="2" type="ORF">AAHA92_08289</name>
</gene>
<dbReference type="AlphaFoldDB" id="A0ABD1HNT0"/>
<dbReference type="EMBL" id="JBEAFC010000004">
    <property type="protein sequence ID" value="KAL1557744.1"/>
    <property type="molecule type" value="Genomic_DNA"/>
</dbReference>
<reference evidence="2 3" key="1">
    <citation type="submission" date="2024-06" db="EMBL/GenBank/DDBJ databases">
        <title>A chromosome level genome sequence of Diviner's sage (Salvia divinorum).</title>
        <authorList>
            <person name="Ford S.A."/>
            <person name="Ro D.-K."/>
            <person name="Ness R.W."/>
            <person name="Phillips M.A."/>
        </authorList>
    </citation>
    <scope>NUCLEOTIDE SEQUENCE [LARGE SCALE GENOMIC DNA]</scope>
    <source>
        <strain evidence="2">SAF-2024a</strain>
        <tissue evidence="2">Leaf</tissue>
    </source>
</reference>
<protein>
    <submittedName>
        <fullName evidence="2">Uncharacterized protein</fullName>
    </submittedName>
</protein>
<feature type="region of interest" description="Disordered" evidence="1">
    <location>
        <begin position="36"/>
        <end position="75"/>
    </location>
</feature>
<name>A0ABD1HNT0_SALDI</name>
<evidence type="ECO:0000313" key="2">
    <source>
        <dbReference type="EMBL" id="KAL1557744.1"/>
    </source>
</evidence>